<dbReference type="EMBL" id="JX649900">
    <property type="protein sequence ID" value="AGC72402.1"/>
    <property type="molecule type" value="Genomic_DNA"/>
</dbReference>
<dbReference type="GO" id="GO:0006313">
    <property type="term" value="P:DNA transposition"/>
    <property type="evidence" value="ECO:0007669"/>
    <property type="project" value="InterPro"/>
</dbReference>
<organism evidence="4">
    <name type="scientific">uncultured bacterium A1Q1_fos_15</name>
    <dbReference type="NCBI Taxonomy" id="1256548"/>
    <lineage>
        <taxon>Bacteria</taxon>
        <taxon>environmental samples</taxon>
    </lineage>
</organism>
<dbReference type="CDD" id="cd00093">
    <property type="entry name" value="HTH_XRE"/>
    <property type="match status" value="1"/>
</dbReference>
<evidence type="ECO:0000259" key="2">
    <source>
        <dbReference type="Pfam" id="PF01548"/>
    </source>
</evidence>
<dbReference type="InterPro" id="IPR010982">
    <property type="entry name" value="Lambda_DNA-bd_dom_sf"/>
</dbReference>
<evidence type="ECO:0000256" key="1">
    <source>
        <dbReference type="SAM" id="Coils"/>
    </source>
</evidence>
<dbReference type="PANTHER" id="PTHR33055">
    <property type="entry name" value="TRANSPOSASE FOR INSERTION SEQUENCE ELEMENT IS1111A"/>
    <property type="match status" value="1"/>
</dbReference>
<dbReference type="GO" id="GO:0004803">
    <property type="term" value="F:transposase activity"/>
    <property type="evidence" value="ECO:0007669"/>
    <property type="project" value="InterPro"/>
</dbReference>
<dbReference type="InterPro" id="IPR002525">
    <property type="entry name" value="Transp_IS110-like_N"/>
</dbReference>
<accession>L7VTF5</accession>
<dbReference type="InterPro" id="IPR047650">
    <property type="entry name" value="Transpos_IS110"/>
</dbReference>
<dbReference type="InterPro" id="IPR001387">
    <property type="entry name" value="Cro/C1-type_HTH"/>
</dbReference>
<dbReference type="InterPro" id="IPR003346">
    <property type="entry name" value="Transposase_20"/>
</dbReference>
<name>L7VTF5_9BACT</name>
<keyword evidence="1" id="KW-0175">Coiled coil</keyword>
<sequence>MDHQTLVVTGGVDTHKATHVAAVVDPTGRLLATQSFPATPTGYTRMAAWMNSFGLVDRIGIEGTGSYGAGLARHFTNTGIRVVEVNRTNRQTRRAHGKNDTIDAVAAARAALSGQATTTPKTRDGIVESIRVIRIAFRSARDTRATIGIQIRDLIMCGPDELRVALEALTTSQQADKAARFRPGPITDPVEATRAALRSLARRYQTLTTEIGQLRTQLDQLTMQANPTLRAVHGVGIDVASILLIAAGDNPQRFTSDNAFAALCGAAPIEASSGNTTRHRLNRGGNRQANHALWRIALVRLSHDPRTKAYAQRRRTEGKTKKETVRCLKRHIAREIYHVLTNPNPTTIPNTSDLRPTRQQAGITLTTAAKALGTYPARLSDLERGTRHNPTLEHNYRTWLTNQTTT</sequence>
<feature type="domain" description="Transposase IS116/IS110/IS902 C-terminal" evidence="3">
    <location>
        <begin position="228"/>
        <end position="311"/>
    </location>
</feature>
<dbReference type="SUPFAM" id="SSF47413">
    <property type="entry name" value="lambda repressor-like DNA-binding domains"/>
    <property type="match status" value="1"/>
</dbReference>
<evidence type="ECO:0000259" key="3">
    <source>
        <dbReference type="Pfam" id="PF02371"/>
    </source>
</evidence>
<dbReference type="GO" id="GO:0003677">
    <property type="term" value="F:DNA binding"/>
    <property type="evidence" value="ECO:0007669"/>
    <property type="project" value="InterPro"/>
</dbReference>
<dbReference type="Pfam" id="PF02371">
    <property type="entry name" value="Transposase_20"/>
    <property type="match status" value="1"/>
</dbReference>
<dbReference type="Pfam" id="PF01548">
    <property type="entry name" value="DEDD_Tnp_IS110"/>
    <property type="match status" value="1"/>
</dbReference>
<dbReference type="NCBIfam" id="NF033542">
    <property type="entry name" value="transpos_IS110"/>
    <property type="match status" value="1"/>
</dbReference>
<proteinExistence type="predicted"/>
<feature type="domain" description="Transposase IS110-like N-terminal" evidence="2">
    <location>
        <begin position="11"/>
        <end position="144"/>
    </location>
</feature>
<evidence type="ECO:0000313" key="4">
    <source>
        <dbReference type="EMBL" id="AGC72402.1"/>
    </source>
</evidence>
<protein>
    <submittedName>
        <fullName evidence="4">Transposase IS116/IS110/IS902</fullName>
    </submittedName>
</protein>
<feature type="coiled-coil region" evidence="1">
    <location>
        <begin position="190"/>
        <end position="224"/>
    </location>
</feature>
<dbReference type="AlphaFoldDB" id="L7VTF5"/>
<reference evidence="4" key="1">
    <citation type="submission" date="2012-09" db="EMBL/GenBank/DDBJ databases">
        <title>Metagenomic Characterization of a Microbial Community in Wastewater Detects High Levels of Antibiotic Resistance.</title>
        <authorList>
            <person name="Abrams M."/>
            <person name="Caldwell A."/>
            <person name="Vandaei E."/>
            <person name="Lee W."/>
            <person name="Perrott J."/>
            <person name="Khan S.Y."/>
            <person name="Ta J."/>
            <person name="Romero D."/>
            <person name="Nguyen V."/>
            <person name="Pourmand N."/>
            <person name="Ouverney C.C."/>
        </authorList>
    </citation>
    <scope>NUCLEOTIDE SEQUENCE</scope>
</reference>
<dbReference type="PANTHER" id="PTHR33055:SF16">
    <property type="entry name" value="TRANSPOSASE FOR INSERTION SEQUENCE ELEMENT IS1547"/>
    <property type="match status" value="1"/>
</dbReference>